<dbReference type="PANTHER" id="PTHR43133:SF46">
    <property type="entry name" value="RNA POLYMERASE SIGMA-70 FACTOR ECF SUBFAMILY"/>
    <property type="match status" value="1"/>
</dbReference>
<organism evidence="5 6">
    <name type="scientific">Bacteroides ovatus</name>
    <dbReference type="NCBI Taxonomy" id="28116"/>
    <lineage>
        <taxon>Bacteria</taxon>
        <taxon>Pseudomonadati</taxon>
        <taxon>Bacteroidota</taxon>
        <taxon>Bacteroidia</taxon>
        <taxon>Bacteroidales</taxon>
        <taxon>Bacteroidaceae</taxon>
        <taxon>Bacteroides</taxon>
    </lineage>
</organism>
<evidence type="ECO:0000313" key="5">
    <source>
        <dbReference type="EMBL" id="RHH43470.1"/>
    </source>
</evidence>
<evidence type="ECO:0000256" key="1">
    <source>
        <dbReference type="ARBA" id="ARBA00010641"/>
    </source>
</evidence>
<dbReference type="Gene3D" id="1.10.1740.10">
    <property type="match status" value="1"/>
</dbReference>
<dbReference type="InterPro" id="IPR013325">
    <property type="entry name" value="RNA_pol_sigma_r2"/>
</dbReference>
<gene>
    <name evidence="5" type="ORF">DW206_17190</name>
</gene>
<dbReference type="AlphaFoldDB" id="A0A3A9H873"/>
<dbReference type="EMBL" id="QRJR01000017">
    <property type="protein sequence ID" value="RHH43470.1"/>
    <property type="molecule type" value="Genomic_DNA"/>
</dbReference>
<dbReference type="GO" id="GO:0003677">
    <property type="term" value="F:DNA binding"/>
    <property type="evidence" value="ECO:0007669"/>
    <property type="project" value="InterPro"/>
</dbReference>
<dbReference type="Proteomes" id="UP000283329">
    <property type="component" value="Unassembled WGS sequence"/>
</dbReference>
<evidence type="ECO:0000256" key="3">
    <source>
        <dbReference type="ARBA" id="ARBA00023082"/>
    </source>
</evidence>
<dbReference type="InterPro" id="IPR014284">
    <property type="entry name" value="RNA_pol_sigma-70_dom"/>
</dbReference>
<dbReference type="InterPro" id="IPR036388">
    <property type="entry name" value="WH-like_DNA-bd_sf"/>
</dbReference>
<dbReference type="NCBIfam" id="TIGR02985">
    <property type="entry name" value="Sig70_bacteroi1"/>
    <property type="match status" value="1"/>
</dbReference>
<dbReference type="SUPFAM" id="SSF88659">
    <property type="entry name" value="Sigma3 and sigma4 domains of RNA polymerase sigma factors"/>
    <property type="match status" value="1"/>
</dbReference>
<dbReference type="InterPro" id="IPR013324">
    <property type="entry name" value="RNA_pol_sigma_r3/r4-like"/>
</dbReference>
<dbReference type="Pfam" id="PF04542">
    <property type="entry name" value="Sigma70_r2"/>
    <property type="match status" value="1"/>
</dbReference>
<dbReference type="InterPro" id="IPR007627">
    <property type="entry name" value="RNA_pol_sigma70_r2"/>
</dbReference>
<protein>
    <submittedName>
        <fullName evidence="5">RNA polymerase sigma-70 factor</fullName>
    </submittedName>
</protein>
<sequence length="184" mass="21751">MNIHIENIIADIKRGNKQAFKKLFDDYYPILCVFSSHYIEDKEVCKDIVQDALLVYWERKEDFDDILKVKSFLYTVTRNKCLNHLKHEQLDIPDFAEQEEFDSGFEAAIIEQETFRIVRKAVEELPTQMRNIILYSMKGLKNHEIADKLQIAEGTVHTLKKFAYRKLRESLKGINYALLLFLCK</sequence>
<keyword evidence="3" id="KW-0731">Sigma factor</keyword>
<evidence type="ECO:0000313" key="6">
    <source>
        <dbReference type="Proteomes" id="UP000283329"/>
    </source>
</evidence>
<name>A0A3A9H873_BACOV</name>
<dbReference type="InterPro" id="IPR014327">
    <property type="entry name" value="RNA_pol_sigma70_bacteroid"/>
</dbReference>
<dbReference type="InterPro" id="IPR039425">
    <property type="entry name" value="RNA_pol_sigma-70-like"/>
</dbReference>
<dbReference type="Pfam" id="PF08281">
    <property type="entry name" value="Sigma70_r4_2"/>
    <property type="match status" value="1"/>
</dbReference>
<dbReference type="GO" id="GO:0016987">
    <property type="term" value="F:sigma factor activity"/>
    <property type="evidence" value="ECO:0007669"/>
    <property type="project" value="UniProtKB-KW"/>
</dbReference>
<keyword evidence="2" id="KW-0805">Transcription regulation</keyword>
<accession>A0A3A9H873</accession>
<dbReference type="RefSeq" id="WP_009000549.1">
    <property type="nucleotide sequence ID" value="NZ_BAABYV010000001.1"/>
</dbReference>
<comment type="similarity">
    <text evidence="1">Belongs to the sigma-70 factor family. ECF subfamily.</text>
</comment>
<proteinExistence type="inferred from homology"/>
<dbReference type="SUPFAM" id="SSF88946">
    <property type="entry name" value="Sigma2 domain of RNA polymerase sigma factors"/>
    <property type="match status" value="1"/>
</dbReference>
<reference evidence="5 6" key="1">
    <citation type="submission" date="2018-08" db="EMBL/GenBank/DDBJ databases">
        <title>A genome reference for cultivated species of the human gut microbiota.</title>
        <authorList>
            <person name="Zou Y."/>
            <person name="Xue W."/>
            <person name="Luo G."/>
        </authorList>
    </citation>
    <scope>NUCLEOTIDE SEQUENCE [LARGE SCALE GENOMIC DNA]</scope>
    <source>
        <strain evidence="5 6">AM17-48</strain>
    </source>
</reference>
<dbReference type="Gene3D" id="1.10.10.10">
    <property type="entry name" value="Winged helix-like DNA-binding domain superfamily/Winged helix DNA-binding domain"/>
    <property type="match status" value="1"/>
</dbReference>
<dbReference type="NCBIfam" id="TIGR02937">
    <property type="entry name" value="sigma70-ECF"/>
    <property type="match status" value="1"/>
</dbReference>
<dbReference type="InterPro" id="IPR013249">
    <property type="entry name" value="RNA_pol_sigma70_r4_t2"/>
</dbReference>
<dbReference type="PANTHER" id="PTHR43133">
    <property type="entry name" value="RNA POLYMERASE ECF-TYPE SIGMA FACTO"/>
    <property type="match status" value="1"/>
</dbReference>
<evidence type="ECO:0000256" key="4">
    <source>
        <dbReference type="ARBA" id="ARBA00023163"/>
    </source>
</evidence>
<evidence type="ECO:0000256" key="2">
    <source>
        <dbReference type="ARBA" id="ARBA00023015"/>
    </source>
</evidence>
<keyword evidence="4" id="KW-0804">Transcription</keyword>
<comment type="caution">
    <text evidence="5">The sequence shown here is derived from an EMBL/GenBank/DDBJ whole genome shotgun (WGS) entry which is preliminary data.</text>
</comment>
<dbReference type="GO" id="GO:0006352">
    <property type="term" value="P:DNA-templated transcription initiation"/>
    <property type="evidence" value="ECO:0007669"/>
    <property type="project" value="InterPro"/>
</dbReference>